<dbReference type="AlphaFoldDB" id="A0AAV0BKJ7"/>
<dbReference type="Proteomes" id="UP001153365">
    <property type="component" value="Unassembled WGS sequence"/>
</dbReference>
<proteinExistence type="predicted"/>
<protein>
    <submittedName>
        <fullName evidence="2">Uncharacterized protein</fullName>
    </submittedName>
</protein>
<organism evidence="2 3">
    <name type="scientific">Phakopsora pachyrhizi</name>
    <name type="common">Asian soybean rust disease fungus</name>
    <dbReference type="NCBI Taxonomy" id="170000"/>
    <lineage>
        <taxon>Eukaryota</taxon>
        <taxon>Fungi</taxon>
        <taxon>Dikarya</taxon>
        <taxon>Basidiomycota</taxon>
        <taxon>Pucciniomycotina</taxon>
        <taxon>Pucciniomycetes</taxon>
        <taxon>Pucciniales</taxon>
        <taxon>Phakopsoraceae</taxon>
        <taxon>Phakopsora</taxon>
    </lineage>
</organism>
<dbReference type="EMBL" id="CALTRL010005808">
    <property type="protein sequence ID" value="CAH7686672.1"/>
    <property type="molecule type" value="Genomic_DNA"/>
</dbReference>
<sequence length="163" mass="18450">MLIIRLRLSLLAILCTFNILIFQPGESRPMENIGGDIFNFGDTSEESSTIYTLTNSYYKDSPTLDFMGSMPTTGTGPHTSVYQDEPKIEPEIDLNKLYDLRTKRDNANSPEEGRKFQEQIDNMISDSPGSEILAMQTKLKTKAFKEEGRAMLRALKNRIDKTS</sequence>
<comment type="caution">
    <text evidence="2">The sequence shown here is derived from an EMBL/GenBank/DDBJ whole genome shotgun (WGS) entry which is preliminary data.</text>
</comment>
<evidence type="ECO:0000256" key="1">
    <source>
        <dbReference type="SAM" id="SignalP"/>
    </source>
</evidence>
<name>A0AAV0BKJ7_PHAPC</name>
<keyword evidence="3" id="KW-1185">Reference proteome</keyword>
<feature type="signal peptide" evidence="1">
    <location>
        <begin position="1"/>
        <end position="27"/>
    </location>
</feature>
<evidence type="ECO:0000313" key="3">
    <source>
        <dbReference type="Proteomes" id="UP001153365"/>
    </source>
</evidence>
<evidence type="ECO:0000313" key="2">
    <source>
        <dbReference type="EMBL" id="CAH7686672.1"/>
    </source>
</evidence>
<gene>
    <name evidence="2" type="ORF">PPACK8108_LOCUS21354</name>
</gene>
<accession>A0AAV0BKJ7</accession>
<reference evidence="2" key="1">
    <citation type="submission" date="2022-06" db="EMBL/GenBank/DDBJ databases">
        <authorList>
            <consortium name="SYNGENTA / RWTH Aachen University"/>
        </authorList>
    </citation>
    <scope>NUCLEOTIDE SEQUENCE</scope>
</reference>
<keyword evidence="1" id="KW-0732">Signal</keyword>
<feature type="chain" id="PRO_5043314401" evidence="1">
    <location>
        <begin position="28"/>
        <end position="163"/>
    </location>
</feature>